<dbReference type="Gene3D" id="1.10.3730.10">
    <property type="entry name" value="ProC C-terminal domain-like"/>
    <property type="match status" value="1"/>
</dbReference>
<dbReference type="UniPathway" id="UPA00098">
    <property type="reaction ID" value="UER00361"/>
</dbReference>
<keyword evidence="7" id="KW-1185">Reference proteome</keyword>
<keyword evidence="2 3" id="KW-0521">NADP</keyword>
<reference evidence="6 7" key="1">
    <citation type="submission" date="2016-11" db="EMBL/GenBank/DDBJ databases">
        <title>Paenibacillus species isolates.</title>
        <authorList>
            <person name="Beno S.M."/>
        </authorList>
    </citation>
    <scope>NUCLEOTIDE SEQUENCE [LARGE SCALE GENOMIC DNA]</scope>
    <source>
        <strain evidence="6 7">FSL R5-0378</strain>
    </source>
</reference>
<sequence length="277" mass="29967">MKVGFIGTGSMGSLLLEALIDSGSLAPNQVYASNRTPEKVIRLQQRHPGLHVCTSNAETAHNSDLIFLCVKPLQFKAILDEIGSTLRPDQMVVSITSPVQIHHLESALCCKVAKIIPSVAHRVQSGVCLCMYGSRIKEEDRQLIEHLLSPISKPILIDESFVRITSDLSSCGPAFLSFFLDQWINAAVETTGMDRGELTWIAGEMLLGTGKLLTQGGFTPLELQKRVTVPGGITAEALALLDSSLTGVFHRLIATTHGKYKEDLEKCDAQFGGPGAD</sequence>
<dbReference type="AlphaFoldDB" id="A0A1R1EU43"/>
<evidence type="ECO:0000313" key="7">
    <source>
        <dbReference type="Proteomes" id="UP000187172"/>
    </source>
</evidence>
<feature type="binding site" evidence="3">
    <location>
        <position position="56"/>
    </location>
    <ligand>
        <name>NADPH</name>
        <dbReference type="ChEBI" id="CHEBI:57783"/>
    </ligand>
</feature>
<keyword evidence="2" id="KW-0963">Cytoplasm</keyword>
<dbReference type="NCBIfam" id="NF005814">
    <property type="entry name" value="PRK07680.1"/>
    <property type="match status" value="1"/>
</dbReference>
<dbReference type="PANTHER" id="PTHR11645">
    <property type="entry name" value="PYRROLINE-5-CARBOXYLATE REDUCTASE"/>
    <property type="match status" value="1"/>
</dbReference>
<dbReference type="PROSITE" id="PS00521">
    <property type="entry name" value="P5CR"/>
    <property type="match status" value="1"/>
</dbReference>
<dbReference type="HAMAP" id="MF_01925">
    <property type="entry name" value="P5C_reductase"/>
    <property type="match status" value="1"/>
</dbReference>
<comment type="caution">
    <text evidence="6">The sequence shown here is derived from an EMBL/GenBank/DDBJ whole genome shotgun (WGS) entry which is preliminary data.</text>
</comment>
<comment type="subcellular location">
    <subcellularLocation>
        <location evidence="2">Cytoplasm</location>
    </subcellularLocation>
</comment>
<dbReference type="InterPro" id="IPR000304">
    <property type="entry name" value="Pyrroline-COOH_reductase"/>
</dbReference>
<evidence type="ECO:0000259" key="4">
    <source>
        <dbReference type="Pfam" id="PF03807"/>
    </source>
</evidence>
<dbReference type="InterPro" id="IPR036291">
    <property type="entry name" value="NAD(P)-bd_dom_sf"/>
</dbReference>
<organism evidence="6 7">
    <name type="scientific">Paenibacillus rhizosphaerae</name>
    <dbReference type="NCBI Taxonomy" id="297318"/>
    <lineage>
        <taxon>Bacteria</taxon>
        <taxon>Bacillati</taxon>
        <taxon>Bacillota</taxon>
        <taxon>Bacilli</taxon>
        <taxon>Bacillales</taxon>
        <taxon>Paenibacillaceae</taxon>
        <taxon>Paenibacillus</taxon>
    </lineage>
</organism>
<dbReference type="InterPro" id="IPR008927">
    <property type="entry name" value="6-PGluconate_DH-like_C_sf"/>
</dbReference>
<evidence type="ECO:0000313" key="6">
    <source>
        <dbReference type="EMBL" id="OMF55366.1"/>
    </source>
</evidence>
<dbReference type="EMBL" id="MRTP01000002">
    <property type="protein sequence ID" value="OMF55366.1"/>
    <property type="molecule type" value="Genomic_DNA"/>
</dbReference>
<dbReference type="GO" id="GO:0005737">
    <property type="term" value="C:cytoplasm"/>
    <property type="evidence" value="ECO:0007669"/>
    <property type="project" value="UniProtKB-SubCell"/>
</dbReference>
<dbReference type="SUPFAM" id="SSF48179">
    <property type="entry name" value="6-phosphogluconate dehydrogenase C-terminal domain-like"/>
    <property type="match status" value="1"/>
</dbReference>
<dbReference type="Gene3D" id="3.40.50.720">
    <property type="entry name" value="NAD(P)-binding Rossmann-like Domain"/>
    <property type="match status" value="1"/>
</dbReference>
<dbReference type="GO" id="GO:0055129">
    <property type="term" value="P:L-proline biosynthetic process"/>
    <property type="evidence" value="ECO:0007669"/>
    <property type="project" value="UniProtKB-UniRule"/>
</dbReference>
<comment type="pathway">
    <text evidence="2">Amino-acid biosynthesis; L-proline biosynthesis; L-proline from L-glutamate 5-semialdehyde: step 1/1.</text>
</comment>
<dbReference type="InterPro" id="IPR053790">
    <property type="entry name" value="P5CR-like_CS"/>
</dbReference>
<dbReference type="STRING" id="297318.BK138_11770"/>
<feature type="domain" description="Pyrroline-5-carboxylate reductase catalytic N-terminal" evidence="4">
    <location>
        <begin position="2"/>
        <end position="97"/>
    </location>
</feature>
<dbReference type="InterPro" id="IPR028939">
    <property type="entry name" value="P5C_Rdtase_cat_N"/>
</dbReference>
<dbReference type="Pfam" id="PF03807">
    <property type="entry name" value="F420_oxidored"/>
    <property type="match status" value="1"/>
</dbReference>
<feature type="domain" description="Pyrroline-5-carboxylate reductase dimerisation" evidence="5">
    <location>
        <begin position="159"/>
        <end position="262"/>
    </location>
</feature>
<dbReference type="Pfam" id="PF14748">
    <property type="entry name" value="P5CR_dimer"/>
    <property type="match status" value="1"/>
</dbReference>
<comment type="catalytic activity">
    <reaction evidence="2">
        <text>L-proline + NADP(+) = (S)-1-pyrroline-5-carboxylate + NADPH + 2 H(+)</text>
        <dbReference type="Rhea" id="RHEA:14109"/>
        <dbReference type="ChEBI" id="CHEBI:15378"/>
        <dbReference type="ChEBI" id="CHEBI:17388"/>
        <dbReference type="ChEBI" id="CHEBI:57783"/>
        <dbReference type="ChEBI" id="CHEBI:58349"/>
        <dbReference type="ChEBI" id="CHEBI:60039"/>
        <dbReference type="EC" id="1.5.1.2"/>
    </reaction>
</comment>
<dbReference type="PANTHER" id="PTHR11645:SF51">
    <property type="entry name" value="COME OPERON PROTEIN 4"/>
    <property type="match status" value="1"/>
</dbReference>
<dbReference type="EC" id="1.5.1.2" evidence="2"/>
<proteinExistence type="inferred from homology"/>
<protein>
    <recommendedName>
        <fullName evidence="2">Pyrroline-5-carboxylate reductase</fullName>
        <shortName evidence="2">P5C reductase</shortName>
        <shortName evidence="2">P5CR</shortName>
        <ecNumber evidence="2">1.5.1.2</ecNumber>
    </recommendedName>
    <alternativeName>
        <fullName evidence="2">PCA reductase</fullName>
    </alternativeName>
</protein>
<dbReference type="SUPFAM" id="SSF51735">
    <property type="entry name" value="NAD(P)-binding Rossmann-fold domains"/>
    <property type="match status" value="1"/>
</dbReference>
<keyword evidence="2" id="KW-0560">Oxidoreductase</keyword>
<keyword evidence="2" id="KW-0028">Amino-acid biosynthesis</keyword>
<evidence type="ECO:0000256" key="1">
    <source>
        <dbReference type="ARBA" id="ARBA00005525"/>
    </source>
</evidence>
<dbReference type="InterPro" id="IPR029036">
    <property type="entry name" value="P5CR_dimer"/>
</dbReference>
<evidence type="ECO:0000256" key="3">
    <source>
        <dbReference type="PIRSR" id="PIRSR000193-1"/>
    </source>
</evidence>
<feature type="binding site" evidence="3">
    <location>
        <begin position="6"/>
        <end position="11"/>
    </location>
    <ligand>
        <name>NADP(+)</name>
        <dbReference type="ChEBI" id="CHEBI:58349"/>
    </ligand>
</feature>
<evidence type="ECO:0000259" key="5">
    <source>
        <dbReference type="Pfam" id="PF14748"/>
    </source>
</evidence>
<dbReference type="GO" id="GO:0004735">
    <property type="term" value="F:pyrroline-5-carboxylate reductase activity"/>
    <property type="evidence" value="ECO:0007669"/>
    <property type="project" value="UniProtKB-UniRule"/>
</dbReference>
<dbReference type="Proteomes" id="UP000187172">
    <property type="component" value="Unassembled WGS sequence"/>
</dbReference>
<evidence type="ECO:0000256" key="2">
    <source>
        <dbReference type="HAMAP-Rule" id="MF_01925"/>
    </source>
</evidence>
<accession>A0A1R1EU43</accession>
<keyword evidence="2" id="KW-0641">Proline biosynthesis</keyword>
<dbReference type="RefSeq" id="WP_076169761.1">
    <property type="nucleotide sequence ID" value="NZ_MRTP01000002.1"/>
</dbReference>
<comment type="similarity">
    <text evidence="1 2">Belongs to the pyrroline-5-carboxylate reductase family.</text>
</comment>
<comment type="function">
    <text evidence="2">Catalyzes the reduction of 1-pyrroline-5-carboxylate (PCA) to L-proline.</text>
</comment>
<dbReference type="PIRSF" id="PIRSF000193">
    <property type="entry name" value="Pyrrol-5-carb_rd"/>
    <property type="match status" value="1"/>
</dbReference>
<name>A0A1R1EU43_9BACL</name>
<comment type="catalytic activity">
    <reaction evidence="2">
        <text>L-proline + NAD(+) = (S)-1-pyrroline-5-carboxylate + NADH + 2 H(+)</text>
        <dbReference type="Rhea" id="RHEA:14105"/>
        <dbReference type="ChEBI" id="CHEBI:15378"/>
        <dbReference type="ChEBI" id="CHEBI:17388"/>
        <dbReference type="ChEBI" id="CHEBI:57540"/>
        <dbReference type="ChEBI" id="CHEBI:57945"/>
        <dbReference type="ChEBI" id="CHEBI:60039"/>
        <dbReference type="EC" id="1.5.1.2"/>
    </reaction>
</comment>
<gene>
    <name evidence="2" type="primary">proC</name>
    <name evidence="6" type="ORF">BK138_11770</name>
</gene>